<comment type="caution">
    <text evidence="2">The sequence shown here is derived from an EMBL/GenBank/DDBJ whole genome shotgun (WGS) entry which is preliminary data.</text>
</comment>
<name>A0ABP5K6F0_9ACTN</name>
<proteinExistence type="predicted"/>
<dbReference type="EMBL" id="BAAAPF010000092">
    <property type="protein sequence ID" value="GAA2125860.1"/>
    <property type="molecule type" value="Genomic_DNA"/>
</dbReference>
<gene>
    <name evidence="2" type="ORF">GCM10009802_31470</name>
</gene>
<evidence type="ECO:0000313" key="3">
    <source>
        <dbReference type="Proteomes" id="UP001500443"/>
    </source>
</evidence>
<keyword evidence="3" id="KW-1185">Reference proteome</keyword>
<accession>A0ABP5K6F0</accession>
<reference evidence="3" key="1">
    <citation type="journal article" date="2019" name="Int. J. Syst. Evol. Microbiol.">
        <title>The Global Catalogue of Microorganisms (GCM) 10K type strain sequencing project: providing services to taxonomists for standard genome sequencing and annotation.</title>
        <authorList>
            <consortium name="The Broad Institute Genomics Platform"/>
            <consortium name="The Broad Institute Genome Sequencing Center for Infectious Disease"/>
            <person name="Wu L."/>
            <person name="Ma J."/>
        </authorList>
    </citation>
    <scope>NUCLEOTIDE SEQUENCE [LARGE SCALE GENOMIC DNA]</scope>
    <source>
        <strain evidence="3">JCM 15481</strain>
    </source>
</reference>
<organism evidence="2 3">
    <name type="scientific">Streptomyces synnematoformans</name>
    <dbReference type="NCBI Taxonomy" id="415721"/>
    <lineage>
        <taxon>Bacteria</taxon>
        <taxon>Bacillati</taxon>
        <taxon>Actinomycetota</taxon>
        <taxon>Actinomycetes</taxon>
        <taxon>Kitasatosporales</taxon>
        <taxon>Streptomycetaceae</taxon>
        <taxon>Streptomyces</taxon>
    </lineage>
</organism>
<protein>
    <submittedName>
        <fullName evidence="2">Uncharacterized protein</fullName>
    </submittedName>
</protein>
<feature type="region of interest" description="Disordered" evidence="1">
    <location>
        <begin position="1"/>
        <end position="72"/>
    </location>
</feature>
<sequence>MTEGPRTRRGGPVPRSGGGGSGSRRTARRTAGSDGDRPGAGAVTPIDSVSRGPAGVDDVTDPAGTRPAPGPR</sequence>
<dbReference type="Proteomes" id="UP001500443">
    <property type="component" value="Unassembled WGS sequence"/>
</dbReference>
<evidence type="ECO:0000313" key="2">
    <source>
        <dbReference type="EMBL" id="GAA2125860.1"/>
    </source>
</evidence>
<evidence type="ECO:0000256" key="1">
    <source>
        <dbReference type="SAM" id="MobiDB-lite"/>
    </source>
</evidence>